<organism evidence="1 2">
    <name type="scientific">Mesorhizobium plurifarium</name>
    <dbReference type="NCBI Taxonomy" id="69974"/>
    <lineage>
        <taxon>Bacteria</taxon>
        <taxon>Pseudomonadati</taxon>
        <taxon>Pseudomonadota</taxon>
        <taxon>Alphaproteobacteria</taxon>
        <taxon>Hyphomicrobiales</taxon>
        <taxon>Phyllobacteriaceae</taxon>
        <taxon>Mesorhizobium</taxon>
    </lineage>
</organism>
<name>A0A090GTE6_MESPL</name>
<evidence type="ECO:0000313" key="1">
    <source>
        <dbReference type="EMBL" id="CDX52944.1"/>
    </source>
</evidence>
<proteinExistence type="predicted"/>
<dbReference type="EMBL" id="CCNE01000009">
    <property type="protein sequence ID" value="CDX52944.1"/>
    <property type="molecule type" value="Genomic_DNA"/>
</dbReference>
<dbReference type="AlphaFoldDB" id="A0A090GTE6"/>
<evidence type="ECO:0000313" key="2">
    <source>
        <dbReference type="Proteomes" id="UP000046122"/>
    </source>
</evidence>
<reference evidence="1 2" key="1">
    <citation type="submission" date="2014-08" db="EMBL/GenBank/DDBJ databases">
        <authorList>
            <person name="Moulin Lionel"/>
        </authorList>
    </citation>
    <scope>NUCLEOTIDE SEQUENCE [LARGE SCALE GENOMIC DNA]</scope>
</reference>
<protein>
    <submittedName>
        <fullName evidence="1">Uncharacterized protein</fullName>
    </submittedName>
</protein>
<accession>A0A090GTE6</accession>
<dbReference type="Proteomes" id="UP000046122">
    <property type="component" value="Unassembled WGS sequence"/>
</dbReference>
<gene>
    <name evidence="1" type="ORF">MPL3365_170176</name>
</gene>
<sequence>MTAPIPLDQMSEKALARVTVPHMSRFSIRRVEVKRYRAFAQAFSHDHFVTRIMSTWAASQSNVGIMPSPAEGDTSNALAFAGLVELRCQPQDRSYRLEVSEPLWNVDRRGIRERHHGSWSHVIMPISIRY</sequence>